<evidence type="ECO:0000259" key="9">
    <source>
        <dbReference type="PROSITE" id="PS50200"/>
    </source>
</evidence>
<dbReference type="SMART" id="SM00147">
    <property type="entry name" value="RasGEF"/>
    <property type="match status" value="1"/>
</dbReference>
<dbReference type="PROSITE" id="PS50009">
    <property type="entry name" value="RASGEF_CAT"/>
    <property type="match status" value="1"/>
</dbReference>
<dbReference type="InterPro" id="IPR036964">
    <property type="entry name" value="RASGEF_cat_dom_sf"/>
</dbReference>
<dbReference type="InterPro" id="IPR000159">
    <property type="entry name" value="RA_dom"/>
</dbReference>
<dbReference type="PROSITE" id="PS50007">
    <property type="entry name" value="PIPLC_X_DOMAIN"/>
    <property type="match status" value="1"/>
</dbReference>
<feature type="region of interest" description="Disordered" evidence="5">
    <location>
        <begin position="1061"/>
        <end position="1093"/>
    </location>
</feature>
<feature type="domain" description="Ras-GEF" evidence="8">
    <location>
        <begin position="1815"/>
        <end position="2074"/>
    </location>
</feature>
<feature type="region of interest" description="Disordered" evidence="5">
    <location>
        <begin position="2922"/>
        <end position="2952"/>
    </location>
</feature>
<dbReference type="SMART" id="SM00314">
    <property type="entry name" value="RA"/>
    <property type="match status" value="2"/>
</dbReference>
<dbReference type="SMART" id="SM00149">
    <property type="entry name" value="PLCYc"/>
    <property type="match status" value="1"/>
</dbReference>
<feature type="domain" description="Ras-associating" evidence="9">
    <location>
        <begin position="3394"/>
        <end position="3486"/>
    </location>
</feature>
<feature type="region of interest" description="Disordered" evidence="5">
    <location>
        <begin position="1018"/>
        <end position="1039"/>
    </location>
</feature>
<dbReference type="PRINTS" id="PR00390">
    <property type="entry name" value="PHPHLIPASEC"/>
</dbReference>
<evidence type="ECO:0000313" key="10">
    <source>
        <dbReference type="EnsemblMetazoa" id="G15003.2:cds"/>
    </source>
</evidence>
<sequence length="3558" mass="401157">MSKQWEWVRTNGLGHEHNESRSLVPGKECTGMRSPIPDLVVVPELQEQTFCQEVSPGLLCTQTFLSPRSSGSSAARASSITSSIFDLSFESAQLEKALVENDTYTLQKIFEIHFAKFPRSVKEDRLSVGSRSRRPSSRYSTDTEVNRRCPTPIEFFDRRESVTPECDIPLIFKTALHVAIHNNSTEAVKLLLRCNIDPNFPNANLISHIKAGCHATDALKINILKPSAQKGSLSPQIDYHNTRADHNSINIEETSSCLAPPAPVISDDFGDYSVDDLYHLPPLFLSIVEQKPVITHLLLLHGADPTVQDSRGNTPLHLAASTSFFNLSSVRELLQYGAKTYEKNLDGKTPCDLHHNVSVEQQTVIRALLAGFSVSRIADPNVNLVLEDSCKSSKCDANSDTFSGRLLRRFSKSAKFRPNVGSSTKEIFHEMRERLSSASSGRSARSKHQSVIAEDLDSDVSLTVPAESLSSHDRHKTRMSLRRDRSKHRNSCVQEQDKSNLEEAERTLYALKKLGANKECITSLLDGLTNYIRIVLTLTDNSECPSVEKAINELLNQILQTCYDQLQQTRVPDEKYELFIQLSKLLTAALELLRGGQTLHFTALSIVNRIIDMCIVHKNYEIPSALSHSTIREYLDQGSSDTLHKSPKHSGNNAAKHEEGCGASTAFKRPFANFQKGGNHDTHSDKTDEGAEMGKLHLLPQFNFSPLEILTSYNPSQILSILHNSITMHKRIIGTRQKCTPSTRLRTCTHHCLQILSARILVVMSHGSYVQHRIIADGHIKTLVEALDPNHDPHLLCLLLQALASIALNPHYHQALNDADISDMLMQLLLPSDEWYYTNHSTKYAKYIKYHAARILVYMGLLHKLGGRVDLFDRKLFMDTDTNSHLQVHSPEDSFIELMAIGRVVMWNENHHLQAASLEGLVAELIEEAVGDEVESSESTMNLSTSVQSLTTLIKQNQNGVLSPFISPACSMEFLTEIDKKPFREQLLMALPMLIHPVIILRLLAHKLFGNMIRRKSSHSTLETKLRPPENPMEEVCPPRCNSESVKYELKKDIMKKKRNLKISITNNKNSSSDEMESPNVSSPGDYVKYNGVQSKNKPTQLALKAMGQSLANPTQSNSSGQINQVCESSSGNAISSPESFSENKHEKNSGNHANRSKLFHWSSKKHLCKSQSSMSAPQSENNNDSMDLGSEGSLNSPSADVDIVAFQRELINLPTFVMDTPATDVSPIFSRSSSVPENLARTGGNDPSPTELSSCSSEHLNNQKRSAEVFPDTSKVKVPNSPSVITITTTDWTNCPRQQDIGFQPGESSTDSNSDSKVANIEVHFEAPASPMSSASQSPQIFEFPSPFDSSKPNNGPPATSVSDKQSLLCITTSVATTTNFLIPSPTTSIASSTTNTSVASPWSPSTHHTNNVNMQVIHPEIPKPHLGVLKVIETWIKVCSNDLDCSSLIIHEMRDFLRKISVLGLEYKAWCQRIGSCLHLEEKNTTKQRSEKEDDPQNIHAQYKRLQKLVVGGELPCSKEDVATLASIQLHIEEAWPEDNLPNYTKSDLALFNKKLLDSHKYLSKTPDPQENLRRRKELIRNNRALRITQSRRKGRLVRQLTCVSDHDENSHNEVDLSQFLPPDFTTSKKIRYIIQEKQKKLWHAPYYDSEMKLKQQYIKICKNLPAFGCKLYQVKELLRGNAQKKIARLLGVNNDKIILLDSKTKLLLKSQSIAELEVWNTGSGKSHDGLVLEFRGSKPWHLTMASQENLKSVTAILFDALDMDGRFLNNGTLRRESFDFDFHRKPPILKPATDRGTKYSQELQNLQKMLHFPEEVALLLTETEHALFTCVPPTHYIRQVTTDISRGSLVYHKVSSVEDLIQRFNEVSSWVTQLLITQPTHEDRKAILSCIVRLAFYCWCIGNFNTTMEIVAGLKSDKLKPFWLSMVDEDLSTFNWLCGALMSRELTDEYREAVSRSLDIPDCKVVPFFGGFLRDLRSLFINVPSIIVLPSEENQSLEFISDYNGEDRFMTRIGVGGLINMDKLKQTHHVLNDIALFHYHAKQQIETVNSRPGSCFDFENDGDSDYDLDLDSYQPIRPVFSEHEVMIVTPKMAALSQHQLQCMHHGSTVIHVDNDSSRSCMCHLRLEIDNATLSWHRPAWSSLVGNTWSYPDYGQRGESESASSQVLCSRYSNGQDVDDMLEDGYIDLRLVKAVNSGVEESIDIAALSKRYCLDGMNSRQNVISLLYGVGHSENRKLYFMAPYNMAKIWLTGLRKIINAFQKMRWQTDKRIQHLKFQYLQLFYEGEKCQGPTPAEAIKIFGGRRWQGGPQLVGSQEIPSSIKRTPSFFSSTKPKKSSASISSYKESPKSGSAVANASQKQKEKITHCQKNSPSPLRQIKPEMNRSANSASDPNLNQNCKLSPNLGFRPRSSTFSFTNRYRMKRRRISLGVGTGDNKMSSITHSTQLTFLDFVDLFKAFGLRCRKDLKDLFEQFAMTPKPNDKDIPLNKAQSYIPPSNDTCIITRNSAYDLTKDNQQRRKICDALAVASIVANCAGVESNQNRCLGQREFREFLEDYQEEHLEDEDIIELIQRHEPDSNLRKSCCLSFEGFARYLMDKDNYAYLYEKTKHNDEDMDHPLSHYYVASSHNTYLTGHQLTGESSVELYSQVLLMGCRCVELDCWDGDDGMPIIYHGHTLTTKISFKAVVEAINRSAFVTSPYPVILSIENHCSIPQQQKMAQIFTSVFGDKLVMSLLFESDFCEDPQLPSPCQLKHKILVKNKKIRDFDTYPLKKVPSCPRTNSMASTDTSMSINDFDDDDDEDDDDDDITDVKESEMRQSVDSQDSQVADQDERGRSSTPSVRPRADSFVDQQSGNFGGEKCRPKSHPDFDWQFDLDLQPQEKHLRNNKHQKKTSQIAKELSDLVIYLQAVKFRGLNVSPNTSVKKKSGARRALLGNNPGTPPLNTDKGELSIPTGIMRQRRPDSTPVCYLVSSLNESKAKQLCRRNPIGVINHTEKQIMRTYPSGMRIDSSNFNPVIFWAFGLQMVALNYQTEDTAMALNTSMFEQNGQSGFVLKPAVMWDKSHMMYNHFNPMDKEFDGLHATVLTLQIISGQYVSTNHTASTYIEVEVIGIPVDCVKHKTKVVSRNALNPIWNDLFSFQVMFLDLAFIRFVVVDANTSHVISQRIIPLKCLRAGYRHVRLRSSNNQPLELSTLFIYSKHEEELISCDMPEVNGFHNSSSSKSFKSKVREASDSSKEPGIAPVGTKVKRRMFFVSVFGVNSPDEYIILKVTQDTSVYEAISQALAKAGRAEDKVSDHVLVEDVQVGWEKKDQDRQSVQRILDMSEKVLQAQNKWRGAGKFLLRKLSDDPSSRAWMTTMLSREQQRKLESENNTGDWESVEQVFLVCVYNVAPDQPYTIFKAPTSSNAQDIITQAMMKAHRSDLDDLRNFVLVEELEVSGADSQLGRRHSSESVERRILSDDENVYLAQSEWKTNGKFVIMDRHQAETEENPCEKKRKGFITKGPKSKSLSTDHPRTHTRALSWQETSRSPSEPSSPSLSSSRLKKISSKFTNKLSK</sequence>
<keyword evidence="11" id="KW-1185">Reference proteome</keyword>
<dbReference type="Gene3D" id="1.10.238.10">
    <property type="entry name" value="EF-hand"/>
    <property type="match status" value="1"/>
</dbReference>
<dbReference type="PROSITE" id="PS50008">
    <property type="entry name" value="PIPLC_Y_DOMAIN"/>
    <property type="match status" value="1"/>
</dbReference>
<dbReference type="InterPro" id="IPR046973">
    <property type="entry name" value="PLC-epsilon1_cat"/>
</dbReference>
<dbReference type="GO" id="GO:0007186">
    <property type="term" value="P:G protein-coupled receptor signaling pathway"/>
    <property type="evidence" value="ECO:0007669"/>
    <property type="project" value="TreeGrafter"/>
</dbReference>
<dbReference type="FunFam" id="3.10.20.90:FF:000238">
    <property type="entry name" value="Phosphoinositide phospholipase C"/>
    <property type="match status" value="1"/>
</dbReference>
<feature type="compositionally biased region" description="Polar residues" evidence="5">
    <location>
        <begin position="1246"/>
        <end position="1265"/>
    </location>
</feature>
<dbReference type="SUPFAM" id="SSF47473">
    <property type="entry name" value="EF-hand"/>
    <property type="match status" value="1"/>
</dbReference>
<feature type="region of interest" description="Disordered" evidence="5">
    <location>
        <begin position="1297"/>
        <end position="1317"/>
    </location>
</feature>
<dbReference type="CDD" id="cd01780">
    <property type="entry name" value="RA2_PLC-epsilon"/>
    <property type="match status" value="1"/>
</dbReference>
<dbReference type="InterPro" id="IPR035892">
    <property type="entry name" value="C2_domain_sf"/>
</dbReference>
<dbReference type="Pfam" id="PF00788">
    <property type="entry name" value="RA"/>
    <property type="match status" value="2"/>
</dbReference>
<evidence type="ECO:0000256" key="2">
    <source>
        <dbReference type="PROSITE-ProRule" id="PRU00023"/>
    </source>
</evidence>
<dbReference type="InterPro" id="IPR019748">
    <property type="entry name" value="FERM_central"/>
</dbReference>
<feature type="compositionally biased region" description="Polar residues" evidence="5">
    <location>
        <begin position="1110"/>
        <end position="1141"/>
    </location>
</feature>
<feature type="region of interest" description="Disordered" evidence="5">
    <location>
        <begin position="638"/>
        <end position="659"/>
    </location>
</feature>
<dbReference type="InterPro" id="IPR015359">
    <property type="entry name" value="PLC_EF-hand-like"/>
</dbReference>
<dbReference type="CDD" id="cd08596">
    <property type="entry name" value="PI-PLCc_epsilon"/>
    <property type="match status" value="1"/>
</dbReference>
<dbReference type="CDD" id="cd16203">
    <property type="entry name" value="EFh_PI-PLCepsilon"/>
    <property type="match status" value="1"/>
</dbReference>
<dbReference type="Pfam" id="PF00617">
    <property type="entry name" value="RasGEF"/>
    <property type="match status" value="1"/>
</dbReference>
<dbReference type="InterPro" id="IPR023578">
    <property type="entry name" value="Ras_GEF_dom_sf"/>
</dbReference>
<dbReference type="Proteomes" id="UP000005408">
    <property type="component" value="Unassembled WGS sequence"/>
</dbReference>
<dbReference type="CDD" id="cd17114">
    <property type="entry name" value="RA_PLC-epsilon"/>
    <property type="match status" value="1"/>
</dbReference>
<evidence type="ECO:0000256" key="4">
    <source>
        <dbReference type="RuleBase" id="RU361133"/>
    </source>
</evidence>
<dbReference type="Gene3D" id="2.60.40.150">
    <property type="entry name" value="C2 domain"/>
    <property type="match status" value="1"/>
</dbReference>
<dbReference type="InterPro" id="IPR001192">
    <property type="entry name" value="PI-PLC_fam"/>
</dbReference>
<dbReference type="InterPro" id="IPR017946">
    <property type="entry name" value="PLC-like_Pdiesterase_TIM-brl"/>
</dbReference>
<dbReference type="InterPro" id="IPR016024">
    <property type="entry name" value="ARM-type_fold"/>
</dbReference>
<feature type="region of interest" description="Disordered" evidence="5">
    <location>
        <begin position="464"/>
        <end position="497"/>
    </location>
</feature>
<evidence type="ECO:0000259" key="7">
    <source>
        <dbReference type="PROSITE" id="PS50008"/>
    </source>
</evidence>
<feature type="compositionally biased region" description="Basic and acidic residues" evidence="5">
    <location>
        <begin position="2811"/>
        <end position="2820"/>
    </location>
</feature>
<keyword evidence="1" id="KW-0807">Transducer</keyword>
<feature type="region of interest" description="Disordered" evidence="5">
    <location>
        <begin position="1110"/>
        <end position="1154"/>
    </location>
</feature>
<feature type="compositionally biased region" description="Low complexity" evidence="5">
    <location>
        <begin position="1062"/>
        <end position="1073"/>
    </location>
</feature>
<dbReference type="InterPro" id="IPR046974">
    <property type="entry name" value="PLC_epsilon1_EF"/>
</dbReference>
<protein>
    <recommendedName>
        <fullName evidence="4">Phosphoinositide phospholipase C</fullName>
        <ecNumber evidence="4">3.1.4.11</ecNumber>
    </recommendedName>
</protein>
<feature type="region of interest" description="Disordered" evidence="5">
    <location>
        <begin position="2325"/>
        <end position="2381"/>
    </location>
</feature>
<feature type="compositionally biased region" description="Polar residues" evidence="5">
    <location>
        <begin position="2780"/>
        <end position="2794"/>
    </location>
</feature>
<accession>A0A8W8IMC4</accession>
<dbReference type="PANTHER" id="PTHR10336:SF6">
    <property type="entry name" value="1-PHOSPHATIDYLINOSITOL 4,5-BISPHOSPHATE PHOSPHODIESTERASE EPSILON-1"/>
    <property type="match status" value="1"/>
</dbReference>
<feature type="domain" description="Ras-associating" evidence="9">
    <location>
        <begin position="3252"/>
        <end position="3349"/>
    </location>
</feature>
<dbReference type="InterPro" id="IPR000008">
    <property type="entry name" value="C2_dom"/>
</dbReference>
<dbReference type="GO" id="GO:0048015">
    <property type="term" value="P:phosphatidylinositol-mediated signaling"/>
    <property type="evidence" value="ECO:0007669"/>
    <property type="project" value="TreeGrafter"/>
</dbReference>
<dbReference type="InterPro" id="IPR011993">
    <property type="entry name" value="PH-like_dom_sf"/>
</dbReference>
<feature type="region of interest" description="Disordered" evidence="5">
    <location>
        <begin position="2776"/>
        <end position="2869"/>
    </location>
</feature>
<reference evidence="10" key="1">
    <citation type="submission" date="2022-08" db="UniProtKB">
        <authorList>
            <consortium name="EnsemblMetazoa"/>
        </authorList>
    </citation>
    <scope>IDENTIFICATION</scope>
    <source>
        <strain evidence="10">05x7-T-G4-1.051#20</strain>
    </source>
</reference>
<feature type="compositionally biased region" description="Low complexity" evidence="5">
    <location>
        <begin position="1330"/>
        <end position="1341"/>
    </location>
</feature>
<dbReference type="SMART" id="SM00239">
    <property type="entry name" value="C2"/>
    <property type="match status" value="1"/>
</dbReference>
<dbReference type="InterPro" id="IPR000909">
    <property type="entry name" value="PLipase_C_PInositol-sp_X_dom"/>
</dbReference>
<dbReference type="InterPro" id="IPR001895">
    <property type="entry name" value="RASGEF_cat_dom"/>
</dbReference>
<keyword evidence="4" id="KW-0443">Lipid metabolism</keyword>
<feature type="repeat" description="ANK" evidence="2">
    <location>
        <begin position="171"/>
        <end position="203"/>
    </location>
</feature>
<proteinExistence type="predicted"/>
<dbReference type="PROSITE" id="PS50297">
    <property type="entry name" value="ANK_REP_REGION"/>
    <property type="match status" value="1"/>
</dbReference>
<dbReference type="Gene3D" id="1.25.10.10">
    <property type="entry name" value="Leucine-rich Repeat Variant"/>
    <property type="match status" value="1"/>
</dbReference>
<evidence type="ECO:0000313" key="11">
    <source>
        <dbReference type="Proteomes" id="UP000005408"/>
    </source>
</evidence>
<dbReference type="SUPFAM" id="SSF49562">
    <property type="entry name" value="C2 domain (Calcium/lipid-binding domain, CaLB)"/>
    <property type="match status" value="1"/>
</dbReference>
<dbReference type="GO" id="GO:0051209">
    <property type="term" value="P:release of sequestered calcium ion into cytosol"/>
    <property type="evidence" value="ECO:0007669"/>
    <property type="project" value="TreeGrafter"/>
</dbReference>
<dbReference type="InterPro" id="IPR011992">
    <property type="entry name" value="EF-hand-dom_pair"/>
</dbReference>
<dbReference type="GO" id="GO:0005085">
    <property type="term" value="F:guanyl-nucleotide exchange factor activity"/>
    <property type="evidence" value="ECO:0007669"/>
    <property type="project" value="UniProtKB-KW"/>
</dbReference>
<dbReference type="Pfam" id="PF00388">
    <property type="entry name" value="PI-PLC-X"/>
    <property type="match status" value="1"/>
</dbReference>
<dbReference type="GO" id="GO:0004435">
    <property type="term" value="F:phosphatidylinositol-4,5-bisphosphate phospholipase C activity"/>
    <property type="evidence" value="ECO:0007669"/>
    <property type="project" value="UniProtKB-EC"/>
</dbReference>
<dbReference type="SUPFAM" id="SSF54236">
    <property type="entry name" value="Ubiquitin-like"/>
    <property type="match status" value="2"/>
</dbReference>
<dbReference type="InterPro" id="IPR011989">
    <property type="entry name" value="ARM-like"/>
</dbReference>
<dbReference type="CDD" id="cd00275">
    <property type="entry name" value="C2_PLC_like"/>
    <property type="match status" value="1"/>
</dbReference>
<dbReference type="GO" id="GO:0007265">
    <property type="term" value="P:Ras protein signal transduction"/>
    <property type="evidence" value="ECO:0007669"/>
    <property type="project" value="TreeGrafter"/>
</dbReference>
<dbReference type="Pfam" id="PF12796">
    <property type="entry name" value="Ank_2"/>
    <property type="match status" value="1"/>
</dbReference>
<evidence type="ECO:0000256" key="1">
    <source>
        <dbReference type="ARBA" id="ARBA00023224"/>
    </source>
</evidence>
<feature type="region of interest" description="Disordered" evidence="5">
    <location>
        <begin position="3487"/>
        <end position="3558"/>
    </location>
</feature>
<dbReference type="InterPro" id="IPR036770">
    <property type="entry name" value="Ankyrin_rpt-contain_sf"/>
</dbReference>
<dbReference type="SUPFAM" id="SSF48366">
    <property type="entry name" value="Ras GEF"/>
    <property type="match status" value="1"/>
</dbReference>
<feature type="compositionally biased region" description="Low complexity" evidence="5">
    <location>
        <begin position="2328"/>
        <end position="2354"/>
    </location>
</feature>
<feature type="compositionally biased region" description="Acidic residues" evidence="5">
    <location>
        <begin position="2796"/>
        <end position="2810"/>
    </location>
</feature>
<feature type="compositionally biased region" description="Polar residues" evidence="5">
    <location>
        <begin position="2387"/>
        <end position="2403"/>
    </location>
</feature>
<keyword evidence="2" id="KW-0040">ANK repeat</keyword>
<evidence type="ECO:0000259" key="6">
    <source>
        <dbReference type="PROSITE" id="PS50004"/>
    </source>
</evidence>
<feature type="compositionally biased region" description="Polar residues" evidence="5">
    <location>
        <begin position="1170"/>
        <end position="1186"/>
    </location>
</feature>
<evidence type="ECO:0000259" key="8">
    <source>
        <dbReference type="PROSITE" id="PS50009"/>
    </source>
</evidence>
<feature type="compositionally biased region" description="Low complexity" evidence="5">
    <location>
        <begin position="2821"/>
        <end position="2830"/>
    </location>
</feature>
<dbReference type="Pfam" id="PF00023">
    <property type="entry name" value="Ank"/>
    <property type="match status" value="1"/>
</dbReference>
<feature type="region of interest" description="Disordered" evidence="5">
    <location>
        <begin position="1330"/>
        <end position="1364"/>
    </location>
</feature>
<dbReference type="EC" id="3.1.4.11" evidence="4"/>
<dbReference type="Gene3D" id="1.25.40.20">
    <property type="entry name" value="Ankyrin repeat-containing domain"/>
    <property type="match status" value="1"/>
</dbReference>
<dbReference type="PROSITE" id="PS50004">
    <property type="entry name" value="C2"/>
    <property type="match status" value="1"/>
</dbReference>
<dbReference type="EnsemblMetazoa" id="G15003.2">
    <property type="protein sequence ID" value="G15003.2:cds"/>
    <property type="gene ID" value="G15003"/>
</dbReference>
<comment type="catalytic activity">
    <reaction evidence="4">
        <text>a 1,2-diacyl-sn-glycero-3-phospho-(1D-myo-inositol-4,5-bisphosphate) + H2O = 1D-myo-inositol 1,4,5-trisphosphate + a 1,2-diacyl-sn-glycerol + H(+)</text>
        <dbReference type="Rhea" id="RHEA:33179"/>
        <dbReference type="ChEBI" id="CHEBI:15377"/>
        <dbReference type="ChEBI" id="CHEBI:15378"/>
        <dbReference type="ChEBI" id="CHEBI:17815"/>
        <dbReference type="ChEBI" id="CHEBI:58456"/>
        <dbReference type="ChEBI" id="CHEBI:203600"/>
        <dbReference type="EC" id="3.1.4.11"/>
    </reaction>
</comment>
<evidence type="ECO:0000256" key="5">
    <source>
        <dbReference type="SAM" id="MobiDB-lite"/>
    </source>
</evidence>
<dbReference type="SUPFAM" id="SSF48403">
    <property type="entry name" value="Ankyrin repeat"/>
    <property type="match status" value="1"/>
</dbReference>
<dbReference type="SUPFAM" id="SSF48371">
    <property type="entry name" value="ARM repeat"/>
    <property type="match status" value="1"/>
</dbReference>
<keyword evidence="4" id="KW-0378">Hydrolase</keyword>
<dbReference type="FunFam" id="2.60.40.150:FF:000183">
    <property type="entry name" value="Phosphoinositide phospholipase C"/>
    <property type="match status" value="1"/>
</dbReference>
<keyword evidence="3" id="KW-0344">Guanine-nucleotide releasing factor</keyword>
<dbReference type="PROSITE" id="PS50088">
    <property type="entry name" value="ANK_REPEAT"/>
    <property type="match status" value="2"/>
</dbReference>
<organism evidence="10 11">
    <name type="scientific">Magallana gigas</name>
    <name type="common">Pacific oyster</name>
    <name type="synonym">Crassostrea gigas</name>
    <dbReference type="NCBI Taxonomy" id="29159"/>
    <lineage>
        <taxon>Eukaryota</taxon>
        <taxon>Metazoa</taxon>
        <taxon>Spiralia</taxon>
        <taxon>Lophotrochozoa</taxon>
        <taxon>Mollusca</taxon>
        <taxon>Bivalvia</taxon>
        <taxon>Autobranchia</taxon>
        <taxon>Pteriomorphia</taxon>
        <taxon>Ostreida</taxon>
        <taxon>Ostreoidea</taxon>
        <taxon>Ostreidae</taxon>
        <taxon>Magallana</taxon>
    </lineage>
</organism>
<keyword evidence="4" id="KW-0442">Lipid degradation</keyword>
<dbReference type="SUPFAM" id="SSF51695">
    <property type="entry name" value="PLC-like phosphodiesterases"/>
    <property type="match status" value="1"/>
</dbReference>
<dbReference type="Gene3D" id="3.10.20.90">
    <property type="entry name" value="Phosphatidylinositol 3-kinase Catalytic Subunit, Chain A, domain 1"/>
    <property type="match status" value="2"/>
</dbReference>
<feature type="region of interest" description="Disordered" evidence="5">
    <location>
        <begin position="2386"/>
        <end position="2405"/>
    </location>
</feature>
<feature type="region of interest" description="Disordered" evidence="5">
    <location>
        <begin position="1170"/>
        <end position="1195"/>
    </location>
</feature>
<feature type="compositionally biased region" description="Low complexity" evidence="5">
    <location>
        <begin position="3529"/>
        <end position="3543"/>
    </location>
</feature>
<dbReference type="Pfam" id="PF00373">
    <property type="entry name" value="FERM_M"/>
    <property type="match status" value="1"/>
</dbReference>
<feature type="domain" description="PI-PLC Y-box" evidence="7">
    <location>
        <begin position="2902"/>
        <end position="3061"/>
    </location>
</feature>
<dbReference type="Gene3D" id="3.20.20.190">
    <property type="entry name" value="Phosphatidylinositol (PI) phosphodiesterase"/>
    <property type="match status" value="2"/>
</dbReference>
<dbReference type="Pfam" id="PF00387">
    <property type="entry name" value="PI-PLC-Y"/>
    <property type="match status" value="1"/>
</dbReference>
<dbReference type="PANTHER" id="PTHR10336">
    <property type="entry name" value="PHOSPHOINOSITIDE-SPECIFIC PHOSPHOLIPASE C FAMILY PROTEIN"/>
    <property type="match status" value="1"/>
</dbReference>
<feature type="compositionally biased region" description="Polar residues" evidence="5">
    <location>
        <begin position="1349"/>
        <end position="1364"/>
    </location>
</feature>
<dbReference type="Gene3D" id="2.30.29.30">
    <property type="entry name" value="Pleckstrin-homology domain (PH domain)/Phosphotyrosine-binding domain (PTB)"/>
    <property type="match status" value="1"/>
</dbReference>
<dbReference type="InterPro" id="IPR001711">
    <property type="entry name" value="PLipase_C_Pinositol-sp_Y"/>
</dbReference>
<dbReference type="GO" id="GO:0016042">
    <property type="term" value="P:lipid catabolic process"/>
    <property type="evidence" value="ECO:0007669"/>
    <property type="project" value="UniProtKB-KW"/>
</dbReference>
<name>A0A8W8IMC4_MAGGI</name>
<dbReference type="InterPro" id="IPR029071">
    <property type="entry name" value="Ubiquitin-like_domsf"/>
</dbReference>
<feature type="region of interest" description="Disordered" evidence="5">
    <location>
        <begin position="125"/>
        <end position="144"/>
    </location>
</feature>
<feature type="region of interest" description="Disordered" evidence="5">
    <location>
        <begin position="432"/>
        <end position="452"/>
    </location>
</feature>
<feature type="compositionally biased region" description="Polar residues" evidence="5">
    <location>
        <begin position="1307"/>
        <end position="1317"/>
    </location>
</feature>
<dbReference type="Pfam" id="PF09279">
    <property type="entry name" value="EF-hand_like"/>
    <property type="match status" value="1"/>
</dbReference>
<feature type="region of interest" description="Disordered" evidence="5">
    <location>
        <begin position="1229"/>
        <end position="1278"/>
    </location>
</feature>
<dbReference type="SMART" id="SM00148">
    <property type="entry name" value="PLCXc"/>
    <property type="match status" value="1"/>
</dbReference>
<dbReference type="PROSITE" id="PS50200">
    <property type="entry name" value="RA"/>
    <property type="match status" value="2"/>
</dbReference>
<dbReference type="InterPro" id="IPR002110">
    <property type="entry name" value="Ankyrin_rpt"/>
</dbReference>
<dbReference type="Gene3D" id="1.10.840.10">
    <property type="entry name" value="Ras guanine-nucleotide exchange factors catalytic domain"/>
    <property type="match status" value="1"/>
</dbReference>
<dbReference type="Pfam" id="PF00168">
    <property type="entry name" value="C2"/>
    <property type="match status" value="1"/>
</dbReference>
<dbReference type="InterPro" id="IPR028398">
    <property type="entry name" value="PLC-epsilon1_RA2"/>
</dbReference>
<dbReference type="SMART" id="SM00248">
    <property type="entry name" value="ANK"/>
    <property type="match status" value="4"/>
</dbReference>
<feature type="repeat" description="ANK" evidence="2">
    <location>
        <begin position="311"/>
        <end position="345"/>
    </location>
</feature>
<evidence type="ECO:0000256" key="3">
    <source>
        <dbReference type="PROSITE-ProRule" id="PRU00168"/>
    </source>
</evidence>
<feature type="compositionally biased region" description="Basic residues" evidence="5">
    <location>
        <begin position="473"/>
        <end position="490"/>
    </location>
</feature>
<feature type="domain" description="C2" evidence="6">
    <location>
        <begin position="3063"/>
        <end position="3191"/>
    </location>
</feature>
<dbReference type="GO" id="GO:0046488">
    <property type="term" value="P:phosphatidylinositol metabolic process"/>
    <property type="evidence" value="ECO:0007669"/>
    <property type="project" value="TreeGrafter"/>
</dbReference>